<dbReference type="Proteomes" id="UP000184731">
    <property type="component" value="Plasmid pnonnen2"/>
</dbReference>
<reference evidence="2 3" key="1">
    <citation type="submission" date="2016-10" db="EMBL/GenBank/DDBJ databases">
        <title>Silvanigrella aquatica sp. nov., isolated from a freshwater lake located in the Black Forest, Germany, description of Silvanigrellaceae fam. nov., Silvanigrellales ord. nov., reclassification of the order Bdellovibrionales in the class Oligoflexia, reclassification of the families Bacteriovoracaceae and Halobacteriovoraceae in the new order Bacteriovoracales ord. nov., and reclassification of the family Pseudobacteriovoracaceae in the order Oligoflexiales.</title>
        <authorList>
            <person name="Hahn M.W."/>
            <person name="Schmidt J."/>
            <person name="Koll U."/>
            <person name="Rohde M."/>
            <person name="Verbag S."/>
            <person name="Pitt A."/>
            <person name="Nakai R."/>
            <person name="Naganuma T."/>
            <person name="Lang E."/>
        </authorList>
    </citation>
    <scope>NUCLEOTIDE SEQUENCE [LARGE SCALE GENOMIC DNA]</scope>
    <source>
        <strain evidence="2 3">MWH-Nonnen-W8red</strain>
        <plasmid evidence="3">Plasmid pnonnen2</plasmid>
    </source>
</reference>
<dbReference type="EMBL" id="CP017836">
    <property type="protein sequence ID" value="APJ05281.1"/>
    <property type="molecule type" value="Genomic_DNA"/>
</dbReference>
<keyword evidence="2" id="KW-0614">Plasmid</keyword>
<keyword evidence="1" id="KW-1133">Transmembrane helix</keyword>
<evidence type="ECO:0000313" key="2">
    <source>
        <dbReference type="EMBL" id="APJ05281.1"/>
    </source>
</evidence>
<protein>
    <submittedName>
        <fullName evidence="2">Uncharacterized protein</fullName>
    </submittedName>
</protein>
<dbReference type="RefSeq" id="WP_148698944.1">
    <property type="nucleotide sequence ID" value="NZ_CP017836.1"/>
</dbReference>
<organism evidence="2 3">
    <name type="scientific">Silvanigrella aquatica</name>
    <dbReference type="NCBI Taxonomy" id="1915309"/>
    <lineage>
        <taxon>Bacteria</taxon>
        <taxon>Pseudomonadati</taxon>
        <taxon>Bdellovibrionota</taxon>
        <taxon>Oligoflexia</taxon>
        <taxon>Silvanigrellales</taxon>
        <taxon>Silvanigrellaceae</taxon>
        <taxon>Silvanigrella</taxon>
    </lineage>
</organism>
<feature type="transmembrane region" description="Helical" evidence="1">
    <location>
        <begin position="21"/>
        <end position="41"/>
    </location>
</feature>
<sequence length="116" mass="13632">MEELSVSIIRKSLVRKVVMGNMPAHWLWANIISFISIGAFLYLQFTFYVALCVIPVGVFFHVLLFKAYEKDELMFSVYLRHMFIPDYIPATSRANYINLNANDYITKIKEFVRLKK</sequence>
<geneLocation type="plasmid" evidence="3">
    <name>pnonnen2</name>
</geneLocation>
<dbReference type="KEGG" id="saqi:AXG55_14765"/>
<evidence type="ECO:0000313" key="3">
    <source>
        <dbReference type="Proteomes" id="UP000184731"/>
    </source>
</evidence>
<accession>A0A1L4D500</accession>
<feature type="transmembrane region" description="Helical" evidence="1">
    <location>
        <begin position="47"/>
        <end position="65"/>
    </location>
</feature>
<keyword evidence="3" id="KW-1185">Reference proteome</keyword>
<dbReference type="AlphaFoldDB" id="A0A1L4D500"/>
<evidence type="ECO:0000256" key="1">
    <source>
        <dbReference type="SAM" id="Phobius"/>
    </source>
</evidence>
<keyword evidence="1" id="KW-0812">Transmembrane</keyword>
<keyword evidence="1" id="KW-0472">Membrane</keyword>
<proteinExistence type="predicted"/>
<name>A0A1L4D500_9BACT</name>
<gene>
    <name evidence="2" type="ORF">AXG55_14765</name>
</gene>